<dbReference type="PANTHER" id="PTHR12153:SF18">
    <property type="entry name" value="SELENOPROTEIN O"/>
    <property type="match status" value="1"/>
</dbReference>
<dbReference type="InterPro" id="IPR003846">
    <property type="entry name" value="SelO"/>
</dbReference>
<dbReference type="GO" id="GO:0005524">
    <property type="term" value="F:ATP binding"/>
    <property type="evidence" value="ECO:0007669"/>
    <property type="project" value="UniProtKB-KW"/>
</dbReference>
<proteinExistence type="inferred from homology"/>
<keyword evidence="8" id="KW-0460">Magnesium</keyword>
<comment type="cofactor">
    <cofactor evidence="1">
        <name>Mg(2+)</name>
        <dbReference type="ChEBI" id="CHEBI:18420"/>
    </cofactor>
</comment>
<dbReference type="EMBL" id="QCYY01001500">
    <property type="protein sequence ID" value="ROT77639.1"/>
    <property type="molecule type" value="Genomic_DNA"/>
</dbReference>
<accession>A0A3R7PNI1</accession>
<evidence type="ECO:0000256" key="1">
    <source>
        <dbReference type="ARBA" id="ARBA00001946"/>
    </source>
</evidence>
<evidence type="ECO:0000256" key="4">
    <source>
        <dbReference type="ARBA" id="ARBA00022695"/>
    </source>
</evidence>
<protein>
    <recommendedName>
        <fullName evidence="9">Selenoprotein O</fullName>
    </recommendedName>
</protein>
<evidence type="ECO:0000256" key="6">
    <source>
        <dbReference type="ARBA" id="ARBA00022741"/>
    </source>
</evidence>
<evidence type="ECO:0000313" key="10">
    <source>
        <dbReference type="EMBL" id="ROT77639.1"/>
    </source>
</evidence>
<evidence type="ECO:0000256" key="8">
    <source>
        <dbReference type="ARBA" id="ARBA00022842"/>
    </source>
</evidence>
<dbReference type="Proteomes" id="UP000283509">
    <property type="component" value="Unassembled WGS sequence"/>
</dbReference>
<keyword evidence="3" id="KW-0808">Transferase</keyword>
<keyword evidence="11" id="KW-1185">Reference proteome</keyword>
<evidence type="ECO:0000256" key="9">
    <source>
        <dbReference type="ARBA" id="ARBA00031547"/>
    </source>
</evidence>
<comment type="similarity">
    <text evidence="2">Belongs to the SELO family.</text>
</comment>
<dbReference type="PANTHER" id="PTHR12153">
    <property type="entry name" value="SELENOPROTEIN O"/>
    <property type="match status" value="1"/>
</dbReference>
<dbReference type="AlphaFoldDB" id="A0A3R7PNI1"/>
<dbReference type="GO" id="GO:0046872">
    <property type="term" value="F:metal ion binding"/>
    <property type="evidence" value="ECO:0007669"/>
    <property type="project" value="UniProtKB-KW"/>
</dbReference>
<name>A0A3R7PNI1_PENVA</name>
<keyword evidence="6" id="KW-0547">Nucleotide-binding</keyword>
<sequence length="251" mass="28060">MVHEPETEVTSATTTARPATWLRSLHLFTSCKNGSWWELQLKGSGKTPYSRSGDGRAVIRSSVREFLAAEAMAALGFRTSRSASIVVGEELALRDQFYNGNLKMEKMAVVLRLAPTWFRFGSLEILARRDETEILQLLLDHIIEKHFRNIAVTDPDRYLSLFSKIVEETAEMIAQWQSVGFTHGLPVFVCLFSSRGVNGTPLFLPTWSLSLSCLTGVFRAPPSQMTSGHKLDVNLTVGAGQLSLHLCKWRM</sequence>
<comment type="caution">
    <text evidence="10">The sequence shown here is derived from an EMBL/GenBank/DDBJ whole genome shotgun (WGS) entry which is preliminary data.</text>
</comment>
<dbReference type="STRING" id="6689.A0A3R7PNI1"/>
<evidence type="ECO:0000313" key="11">
    <source>
        <dbReference type="Proteomes" id="UP000283509"/>
    </source>
</evidence>
<organism evidence="10 11">
    <name type="scientific">Penaeus vannamei</name>
    <name type="common">Whiteleg shrimp</name>
    <name type="synonym">Litopenaeus vannamei</name>
    <dbReference type="NCBI Taxonomy" id="6689"/>
    <lineage>
        <taxon>Eukaryota</taxon>
        <taxon>Metazoa</taxon>
        <taxon>Ecdysozoa</taxon>
        <taxon>Arthropoda</taxon>
        <taxon>Crustacea</taxon>
        <taxon>Multicrustacea</taxon>
        <taxon>Malacostraca</taxon>
        <taxon>Eumalacostraca</taxon>
        <taxon>Eucarida</taxon>
        <taxon>Decapoda</taxon>
        <taxon>Dendrobranchiata</taxon>
        <taxon>Penaeoidea</taxon>
        <taxon>Penaeidae</taxon>
        <taxon>Penaeus</taxon>
    </lineage>
</organism>
<dbReference type="Pfam" id="PF02696">
    <property type="entry name" value="SelO"/>
    <property type="match status" value="1"/>
</dbReference>
<evidence type="ECO:0000256" key="5">
    <source>
        <dbReference type="ARBA" id="ARBA00022723"/>
    </source>
</evidence>
<evidence type="ECO:0000256" key="3">
    <source>
        <dbReference type="ARBA" id="ARBA00022679"/>
    </source>
</evidence>
<keyword evidence="4" id="KW-0548">Nucleotidyltransferase</keyword>
<evidence type="ECO:0000256" key="2">
    <source>
        <dbReference type="ARBA" id="ARBA00009747"/>
    </source>
</evidence>
<keyword evidence="5" id="KW-0479">Metal-binding</keyword>
<reference evidence="10 11" key="2">
    <citation type="submission" date="2019-01" db="EMBL/GenBank/DDBJ databases">
        <title>The decoding of complex shrimp genome reveals the adaptation for benthos swimmer, frequently molting mechanism and breeding impact on genome.</title>
        <authorList>
            <person name="Sun Y."/>
            <person name="Gao Y."/>
            <person name="Yu Y."/>
        </authorList>
    </citation>
    <scope>NUCLEOTIDE SEQUENCE [LARGE SCALE GENOMIC DNA]</scope>
    <source>
        <tissue evidence="10">Muscle</tissue>
    </source>
</reference>
<evidence type="ECO:0000256" key="7">
    <source>
        <dbReference type="ARBA" id="ARBA00022840"/>
    </source>
</evidence>
<keyword evidence="7" id="KW-0067">ATP-binding</keyword>
<dbReference type="OrthoDB" id="10254721at2759"/>
<gene>
    <name evidence="10" type="ORF">C7M84_003695</name>
</gene>
<dbReference type="GO" id="GO:0016779">
    <property type="term" value="F:nucleotidyltransferase activity"/>
    <property type="evidence" value="ECO:0007669"/>
    <property type="project" value="UniProtKB-KW"/>
</dbReference>
<reference evidence="10 11" key="1">
    <citation type="submission" date="2018-04" db="EMBL/GenBank/DDBJ databases">
        <authorList>
            <person name="Zhang X."/>
            <person name="Yuan J."/>
            <person name="Li F."/>
            <person name="Xiang J."/>
        </authorList>
    </citation>
    <scope>NUCLEOTIDE SEQUENCE [LARGE SCALE GENOMIC DNA]</scope>
    <source>
        <tissue evidence="10">Muscle</tissue>
    </source>
</reference>